<dbReference type="PANTHER" id="PTHR31301">
    <property type="entry name" value="LOB DOMAIN-CONTAINING PROTEIN 4-RELATED"/>
    <property type="match status" value="1"/>
</dbReference>
<feature type="domain" description="LOB" evidence="2">
    <location>
        <begin position="4"/>
        <end position="120"/>
    </location>
</feature>
<feature type="non-terminal residue" evidence="3">
    <location>
        <position position="1"/>
    </location>
</feature>
<comment type="similarity">
    <text evidence="1">Belongs to the LOB domain-containing protein family.</text>
</comment>
<reference evidence="3 4" key="1">
    <citation type="journal article" date="2016" name="Sci. Rep.">
        <title>The genome sequence of the outbreeding globe artichoke constructed de novo incorporating a phase-aware low-pass sequencing strategy of F1 progeny.</title>
        <authorList>
            <person name="Scaglione D."/>
            <person name="Reyes-Chin-Wo S."/>
            <person name="Acquadro A."/>
            <person name="Froenicke L."/>
            <person name="Portis E."/>
            <person name="Beitel C."/>
            <person name="Tirone M."/>
            <person name="Mauro R."/>
            <person name="Lo Monaco A."/>
            <person name="Mauromicale G."/>
            <person name="Faccioli P."/>
            <person name="Cattivelli L."/>
            <person name="Rieseberg L."/>
            <person name="Michelmore R."/>
            <person name="Lanteri S."/>
        </authorList>
    </citation>
    <scope>NUCLEOTIDE SEQUENCE [LARGE SCALE GENOMIC DNA]</scope>
    <source>
        <strain evidence="3">2C</strain>
    </source>
</reference>
<protein>
    <recommendedName>
        <fullName evidence="2">LOB domain-containing protein</fullName>
    </recommendedName>
</protein>
<organism evidence="3 4">
    <name type="scientific">Cynara cardunculus var. scolymus</name>
    <name type="common">Globe artichoke</name>
    <name type="synonym">Cynara scolymus</name>
    <dbReference type="NCBI Taxonomy" id="59895"/>
    <lineage>
        <taxon>Eukaryota</taxon>
        <taxon>Viridiplantae</taxon>
        <taxon>Streptophyta</taxon>
        <taxon>Embryophyta</taxon>
        <taxon>Tracheophyta</taxon>
        <taxon>Spermatophyta</taxon>
        <taxon>Magnoliopsida</taxon>
        <taxon>eudicotyledons</taxon>
        <taxon>Gunneridae</taxon>
        <taxon>Pentapetalae</taxon>
        <taxon>asterids</taxon>
        <taxon>campanulids</taxon>
        <taxon>Asterales</taxon>
        <taxon>Asteraceae</taxon>
        <taxon>Carduoideae</taxon>
        <taxon>Cardueae</taxon>
        <taxon>Carduinae</taxon>
        <taxon>Cynara</taxon>
    </lineage>
</organism>
<evidence type="ECO:0000313" key="4">
    <source>
        <dbReference type="Proteomes" id="UP000243975"/>
    </source>
</evidence>
<dbReference type="Gramene" id="KVH92727">
    <property type="protein sequence ID" value="KVH92727"/>
    <property type="gene ID" value="Ccrd_005275"/>
</dbReference>
<evidence type="ECO:0000256" key="1">
    <source>
        <dbReference type="ARBA" id="ARBA00005474"/>
    </source>
</evidence>
<accession>A0A124SC53</accession>
<comment type="caution">
    <text evidence="3">The sequence shown here is derived from an EMBL/GenBank/DDBJ whole genome shotgun (WGS) entry which is preliminary data.</text>
</comment>
<name>A0A124SC53_CYNCS</name>
<dbReference type="EMBL" id="LEKV01004809">
    <property type="protein sequence ID" value="KVH92727.1"/>
    <property type="molecule type" value="Genomic_DNA"/>
</dbReference>
<keyword evidence="4" id="KW-1185">Reference proteome</keyword>
<dbReference type="Proteomes" id="UP000243975">
    <property type="component" value="Unassembled WGS sequence"/>
</dbReference>
<dbReference type="Pfam" id="PF03195">
    <property type="entry name" value="LOB"/>
    <property type="match status" value="2"/>
</dbReference>
<dbReference type="AlphaFoldDB" id="A0A124SC53"/>
<dbReference type="STRING" id="59895.A0A124SC53"/>
<dbReference type="PANTHER" id="PTHR31301:SF120">
    <property type="entry name" value="LOB DOMAIN-CONTAINING PROTEIN 23-RELATED"/>
    <property type="match status" value="1"/>
</dbReference>
<evidence type="ECO:0000259" key="2">
    <source>
        <dbReference type="PROSITE" id="PS50891"/>
    </source>
</evidence>
<gene>
    <name evidence="3" type="ORF">Ccrd_005275</name>
</gene>
<dbReference type="InterPro" id="IPR004883">
    <property type="entry name" value="LOB"/>
</dbReference>
<evidence type="ECO:0000313" key="3">
    <source>
        <dbReference type="EMBL" id="KVH92727.1"/>
    </source>
</evidence>
<sequence length="156" mass="17479">MSSTRCAVCKYFRRRCPSDCVFAPCFPPDNPQRFTCVHRIYGASNIGKMLEVINLECNLVPLSILTELPMHLRVDAVDSLYYEAKWRIQEPVYGCVGIISSLHRQIHIAQTQLAKARAETAFLRANVVAAKTMPSSGEFMAQQNSIDNGLDDQSNP</sequence>
<dbReference type="PROSITE" id="PS50891">
    <property type="entry name" value="LOB"/>
    <property type="match status" value="1"/>
</dbReference>
<proteinExistence type="inferred from homology"/>